<sequence length="108" mass="11860">MEPNQGQTQTPTPQPVIFQPPQPEPQPSSNKKFLVIFLLLLALVFVSVGTFLILSGRSKNIPADTTDTSLPQISPTSVVSEEEKELESLEVVDSENELLELQSTVDQL</sequence>
<dbReference type="EMBL" id="MGAG01000003">
    <property type="protein sequence ID" value="OGK42265.1"/>
    <property type="molecule type" value="Genomic_DNA"/>
</dbReference>
<feature type="compositionally biased region" description="Pro residues" evidence="1">
    <location>
        <begin position="12"/>
        <end position="26"/>
    </location>
</feature>
<keyword evidence="2" id="KW-0472">Membrane</keyword>
<dbReference type="STRING" id="1802056.A2954_04620"/>
<evidence type="ECO:0000256" key="2">
    <source>
        <dbReference type="SAM" id="Phobius"/>
    </source>
</evidence>
<proteinExistence type="predicted"/>
<keyword evidence="2" id="KW-0812">Transmembrane</keyword>
<feature type="compositionally biased region" description="Polar residues" evidence="1">
    <location>
        <begin position="63"/>
        <end position="76"/>
    </location>
</feature>
<reference evidence="3 4" key="1">
    <citation type="journal article" date="2016" name="Nat. Commun.">
        <title>Thousands of microbial genomes shed light on interconnected biogeochemical processes in an aquifer system.</title>
        <authorList>
            <person name="Anantharaman K."/>
            <person name="Brown C.T."/>
            <person name="Hug L.A."/>
            <person name="Sharon I."/>
            <person name="Castelle C.J."/>
            <person name="Probst A.J."/>
            <person name="Thomas B.C."/>
            <person name="Singh A."/>
            <person name="Wilkins M.J."/>
            <person name="Karaoz U."/>
            <person name="Brodie E.L."/>
            <person name="Williams K.H."/>
            <person name="Hubbard S.S."/>
            <person name="Banfield J.F."/>
        </authorList>
    </citation>
    <scope>NUCLEOTIDE SEQUENCE [LARGE SCALE GENOMIC DNA]</scope>
</reference>
<feature type="compositionally biased region" description="Low complexity" evidence="1">
    <location>
        <begin position="1"/>
        <end position="11"/>
    </location>
</feature>
<feature type="region of interest" description="Disordered" evidence="1">
    <location>
        <begin position="1"/>
        <end position="28"/>
    </location>
</feature>
<dbReference type="Proteomes" id="UP000177698">
    <property type="component" value="Unassembled WGS sequence"/>
</dbReference>
<protein>
    <submittedName>
        <fullName evidence="3">Uncharacterized protein</fullName>
    </submittedName>
</protein>
<name>A0A1F7IFX5_9BACT</name>
<evidence type="ECO:0000313" key="3">
    <source>
        <dbReference type="EMBL" id="OGK42265.1"/>
    </source>
</evidence>
<evidence type="ECO:0000313" key="4">
    <source>
        <dbReference type="Proteomes" id="UP000177698"/>
    </source>
</evidence>
<accession>A0A1F7IFX5</accession>
<evidence type="ECO:0000256" key="1">
    <source>
        <dbReference type="SAM" id="MobiDB-lite"/>
    </source>
</evidence>
<comment type="caution">
    <text evidence="3">The sequence shown here is derived from an EMBL/GenBank/DDBJ whole genome shotgun (WGS) entry which is preliminary data.</text>
</comment>
<gene>
    <name evidence="3" type="ORF">A2954_04620</name>
</gene>
<keyword evidence="2" id="KW-1133">Transmembrane helix</keyword>
<organism evidence="3 4">
    <name type="scientific">Candidatus Roizmanbacteria bacterium RIFCSPLOWO2_01_FULL_37_12</name>
    <dbReference type="NCBI Taxonomy" id="1802056"/>
    <lineage>
        <taxon>Bacteria</taxon>
        <taxon>Candidatus Roizmaniibacteriota</taxon>
    </lineage>
</organism>
<feature type="transmembrane region" description="Helical" evidence="2">
    <location>
        <begin position="33"/>
        <end position="54"/>
    </location>
</feature>
<dbReference type="AlphaFoldDB" id="A0A1F7IFX5"/>
<feature type="region of interest" description="Disordered" evidence="1">
    <location>
        <begin position="59"/>
        <end position="79"/>
    </location>
</feature>